<dbReference type="PANTHER" id="PTHR12277:SF81">
    <property type="entry name" value="PROTEIN ABHD13"/>
    <property type="match status" value="1"/>
</dbReference>
<keyword evidence="1" id="KW-0812">Transmembrane</keyword>
<evidence type="ECO:0000256" key="1">
    <source>
        <dbReference type="SAM" id="Phobius"/>
    </source>
</evidence>
<dbReference type="InterPro" id="IPR029058">
    <property type="entry name" value="AB_hydrolase_fold"/>
</dbReference>
<proteinExistence type="predicted"/>
<reference evidence="3 4" key="1">
    <citation type="submission" date="2019-04" db="EMBL/GenBank/DDBJ databases">
        <authorList>
            <person name="Van Vliet M D."/>
        </authorList>
    </citation>
    <scope>NUCLEOTIDE SEQUENCE [LARGE SCALE GENOMIC DNA]</scope>
    <source>
        <strain evidence="3 4">F1</strain>
    </source>
</reference>
<sequence>MEIYTPSHAWAISSRWNLSVAPNGNGFYVSPMTTGIFIRIAVYGGGVYLFLNLLALFVSDKLLFQPRSRGYSHLPNEVKIRTADGELINAVYHGNPSAEYTLLFSHGNAEDLGNVEPFMRQFHALGYSVLMYDYRGYGTSEGRPSYRKILDDAASAYRWLVEEKKTAPQRIIAHGRSLGGAVAVWTAAHHEVGGLIVESSFTSAFRVKTIVPLLPWDKFNSVKSMRKVDCPVLVMHGTHDAVLPFWHGKALYEAAPEPKQHLWIDYGEHNNYAYVAEDAYFTSFHSFMERVSEYHSTRAE</sequence>
<dbReference type="EMBL" id="CAAHFG010000001">
    <property type="protein sequence ID" value="VGO12197.1"/>
    <property type="molecule type" value="Genomic_DNA"/>
</dbReference>
<organism evidence="3 4">
    <name type="scientific">Pontiella desulfatans</name>
    <dbReference type="NCBI Taxonomy" id="2750659"/>
    <lineage>
        <taxon>Bacteria</taxon>
        <taxon>Pseudomonadati</taxon>
        <taxon>Kiritimatiellota</taxon>
        <taxon>Kiritimatiellia</taxon>
        <taxon>Kiritimatiellales</taxon>
        <taxon>Pontiellaceae</taxon>
        <taxon>Pontiella</taxon>
    </lineage>
</organism>
<dbReference type="Proteomes" id="UP000366872">
    <property type="component" value="Unassembled WGS sequence"/>
</dbReference>
<feature type="transmembrane region" description="Helical" evidence="1">
    <location>
        <begin position="36"/>
        <end position="59"/>
    </location>
</feature>
<keyword evidence="1" id="KW-1133">Transmembrane helix</keyword>
<protein>
    <submittedName>
        <fullName evidence="3">Multifunctional-autoprocessing repeats-in-toxin</fullName>
    </submittedName>
</protein>
<dbReference type="AlphaFoldDB" id="A0A6C2TXA5"/>
<accession>A0A6C2TXA5</accession>
<feature type="domain" description="Serine aminopeptidase S33" evidence="2">
    <location>
        <begin position="99"/>
        <end position="200"/>
    </location>
</feature>
<evidence type="ECO:0000313" key="4">
    <source>
        <dbReference type="Proteomes" id="UP000366872"/>
    </source>
</evidence>
<dbReference type="PANTHER" id="PTHR12277">
    <property type="entry name" value="ALPHA/BETA HYDROLASE DOMAIN-CONTAINING PROTEIN"/>
    <property type="match status" value="1"/>
</dbReference>
<name>A0A6C2TXA5_PONDE</name>
<dbReference type="SUPFAM" id="SSF53474">
    <property type="entry name" value="alpha/beta-Hydrolases"/>
    <property type="match status" value="1"/>
</dbReference>
<evidence type="ECO:0000259" key="2">
    <source>
        <dbReference type="Pfam" id="PF12146"/>
    </source>
</evidence>
<keyword evidence="1" id="KW-0472">Membrane</keyword>
<dbReference type="InterPro" id="IPR022742">
    <property type="entry name" value="Hydrolase_4"/>
</dbReference>
<keyword evidence="4" id="KW-1185">Reference proteome</keyword>
<dbReference type="Pfam" id="PF12146">
    <property type="entry name" value="Hydrolase_4"/>
    <property type="match status" value="1"/>
</dbReference>
<dbReference type="Gene3D" id="3.40.50.1820">
    <property type="entry name" value="alpha/beta hydrolase"/>
    <property type="match status" value="1"/>
</dbReference>
<evidence type="ECO:0000313" key="3">
    <source>
        <dbReference type="EMBL" id="VGO12197.1"/>
    </source>
</evidence>
<gene>
    <name evidence="3" type="primary">rtxA</name>
    <name evidence="3" type="ORF">PDESU_00748</name>
</gene>